<gene>
    <name evidence="2" type="ORF">ACA1_400520</name>
</gene>
<dbReference type="AlphaFoldDB" id="L8GGJ2"/>
<dbReference type="VEuPathDB" id="AmoebaDB:ACA1_400520"/>
<feature type="compositionally biased region" description="Basic and acidic residues" evidence="1">
    <location>
        <begin position="100"/>
        <end position="114"/>
    </location>
</feature>
<feature type="region of interest" description="Disordered" evidence="1">
    <location>
        <begin position="39"/>
        <end position="114"/>
    </location>
</feature>
<organism evidence="2 3">
    <name type="scientific">Acanthamoeba castellanii (strain ATCC 30010 / Neff)</name>
    <dbReference type="NCBI Taxonomy" id="1257118"/>
    <lineage>
        <taxon>Eukaryota</taxon>
        <taxon>Amoebozoa</taxon>
        <taxon>Discosea</taxon>
        <taxon>Longamoebia</taxon>
        <taxon>Centramoebida</taxon>
        <taxon>Acanthamoebidae</taxon>
        <taxon>Acanthamoeba</taxon>
    </lineage>
</organism>
<keyword evidence="3" id="KW-1185">Reference proteome</keyword>
<sequence length="114" mass="12806">MQRAANITQRQATRALMPAQRTLLARPYAILGGQLNKEYEASQREEKSNQQQQQQQELEGAEGVLPDDAAGPEVIEDWKAMHEPVSGKGRLHPGIVQPEDLVKKDPKMHELPIF</sequence>
<evidence type="ECO:0000256" key="1">
    <source>
        <dbReference type="SAM" id="MobiDB-lite"/>
    </source>
</evidence>
<dbReference type="EMBL" id="KB008145">
    <property type="protein sequence ID" value="ELR11974.1"/>
    <property type="molecule type" value="Genomic_DNA"/>
</dbReference>
<name>L8GGJ2_ACACF</name>
<dbReference type="RefSeq" id="XP_004333987.1">
    <property type="nucleotide sequence ID" value="XM_004333939.1"/>
</dbReference>
<dbReference type="Proteomes" id="UP000011083">
    <property type="component" value="Unassembled WGS sequence"/>
</dbReference>
<evidence type="ECO:0000313" key="2">
    <source>
        <dbReference type="EMBL" id="ELR11974.1"/>
    </source>
</evidence>
<proteinExistence type="predicted"/>
<dbReference type="KEGG" id="acan:ACA1_400520"/>
<dbReference type="GeneID" id="14912427"/>
<accession>L8GGJ2</accession>
<protein>
    <submittedName>
        <fullName evidence="2">Uncharacterized protein</fullName>
    </submittedName>
</protein>
<evidence type="ECO:0000313" key="3">
    <source>
        <dbReference type="Proteomes" id="UP000011083"/>
    </source>
</evidence>
<feature type="compositionally biased region" description="Basic and acidic residues" evidence="1">
    <location>
        <begin position="39"/>
        <end position="48"/>
    </location>
</feature>
<reference evidence="2 3" key="1">
    <citation type="journal article" date="2013" name="Genome Biol.">
        <title>Genome of Acanthamoeba castellanii highlights extensive lateral gene transfer and early evolution of tyrosine kinase signaling.</title>
        <authorList>
            <person name="Clarke M."/>
            <person name="Lohan A.J."/>
            <person name="Liu B."/>
            <person name="Lagkouvardos I."/>
            <person name="Roy S."/>
            <person name="Zafar N."/>
            <person name="Bertelli C."/>
            <person name="Schilde C."/>
            <person name="Kianianmomeni A."/>
            <person name="Burglin T.R."/>
            <person name="Frech C."/>
            <person name="Turcotte B."/>
            <person name="Kopec K.O."/>
            <person name="Synnott J.M."/>
            <person name="Choo C."/>
            <person name="Paponov I."/>
            <person name="Finkler A."/>
            <person name="Soon Heng Tan C."/>
            <person name="Hutchins A.P."/>
            <person name="Weinmeier T."/>
            <person name="Rattei T."/>
            <person name="Chu J.S."/>
            <person name="Gimenez G."/>
            <person name="Irimia M."/>
            <person name="Rigden D.J."/>
            <person name="Fitzpatrick D.A."/>
            <person name="Lorenzo-Morales J."/>
            <person name="Bateman A."/>
            <person name="Chiu C.H."/>
            <person name="Tang P."/>
            <person name="Hegemann P."/>
            <person name="Fromm H."/>
            <person name="Raoult D."/>
            <person name="Greub G."/>
            <person name="Miranda-Saavedra D."/>
            <person name="Chen N."/>
            <person name="Nash P."/>
            <person name="Ginger M.L."/>
            <person name="Horn M."/>
            <person name="Schaap P."/>
            <person name="Caler L."/>
            <person name="Loftus B."/>
        </authorList>
    </citation>
    <scope>NUCLEOTIDE SEQUENCE [LARGE SCALE GENOMIC DNA]</scope>
    <source>
        <strain evidence="2 3">Neff</strain>
    </source>
</reference>